<dbReference type="InterPro" id="IPR040131">
    <property type="entry name" value="MnmG_N"/>
</dbReference>
<dbReference type="Gene3D" id="1.10.10.1800">
    <property type="entry name" value="tRNA uridine 5-carboxymethylaminomethyl modification enzyme MnmG/GidA"/>
    <property type="match status" value="1"/>
</dbReference>
<organism evidence="13 14">
    <name type="scientific">Candidatus Borkfalkia faecipullorum</name>
    <dbReference type="NCBI Taxonomy" id="2838510"/>
    <lineage>
        <taxon>Bacteria</taxon>
        <taxon>Bacillati</taxon>
        <taxon>Bacillota</taxon>
        <taxon>Clostridia</taxon>
        <taxon>Christensenellales</taxon>
        <taxon>Christensenellaceae</taxon>
        <taxon>Candidatus Borkfalkia</taxon>
    </lineage>
</organism>
<evidence type="ECO:0000313" key="13">
    <source>
        <dbReference type="EMBL" id="HIX07804.1"/>
    </source>
</evidence>
<dbReference type="SUPFAM" id="SSF51905">
    <property type="entry name" value="FAD/NAD(P)-binding domain"/>
    <property type="match status" value="1"/>
</dbReference>
<dbReference type="EMBL" id="DXFX01000066">
    <property type="protein sequence ID" value="HIX07804.1"/>
    <property type="molecule type" value="Genomic_DNA"/>
</dbReference>
<dbReference type="AlphaFoldDB" id="A0A9D1V866"/>
<reference evidence="13" key="2">
    <citation type="submission" date="2021-04" db="EMBL/GenBank/DDBJ databases">
        <authorList>
            <person name="Gilroy R."/>
        </authorList>
    </citation>
    <scope>NUCLEOTIDE SEQUENCE</scope>
    <source>
        <strain evidence="13">811</strain>
    </source>
</reference>
<dbReference type="HAMAP" id="MF_00129">
    <property type="entry name" value="MnmG_GidA"/>
    <property type="match status" value="1"/>
</dbReference>
<dbReference type="Gene3D" id="1.10.150.570">
    <property type="entry name" value="GidA associated domain, C-terminal subdomain"/>
    <property type="match status" value="1"/>
</dbReference>
<keyword evidence="5 11" id="KW-0285">Flavoprotein</keyword>
<gene>
    <name evidence="11 13" type="primary">mnmG</name>
    <name evidence="11" type="synonym">gidA</name>
    <name evidence="13" type="ORF">H9741_05000</name>
</gene>
<dbReference type="SMART" id="SM01228">
    <property type="entry name" value="GIDA_assoc_3"/>
    <property type="match status" value="1"/>
</dbReference>
<proteinExistence type="inferred from homology"/>
<sequence length="623" mass="69016">MQVTNKFYTTGYDAVVVGAGHAGCEAALALARTGIRTLMLSLNLDSIAFMACNPSIGGTAKGHLVREIDALGGEMGINADKTALQMRMLNVGKGAAVQSLRSQSDKHAYHARMKQTLENTPNLTILQGEAAQVLTENGKACGVRTTFGEIISARAVVLATGVYLKSAVIAGEFKQSSGPNGFAPANELTDNLIELGFRVRRFKTGTPARVDGRTIDYSKCELQPGDPNVYPFSFLSDHVPQIQKPCYLTYTNERTHEIIRANLHRSPLYSGVIKGTGPRYCPSIEDKVVRFADKERHQLFLEPECADSNEVYVQGMSSSLPHDVQRAMYRTVAGLENVRIMRYAYAIEYDCIDTLDVYPTLEFKKVEGLYTAGQINGTSGYDEAAAQGLIAGLNASLKLRGMPPLILHRDEAYIGVLIDDLVTKGTNEPYRMMTSRAEHRIRLRQDNADLRLTQKGYDAGLATQERYEKLQERKRALERIGRQLEERVPPAKCSEFLQSRGFPAPAGGVSYADMLRRGIPIEDIRREYAILNGERAADIETACIGIKYEGYLKRGLEQIERAKKLEDRKLPEDIDYEKISGLRLEARQKLNKIRPENLGQAGRISGVNPADIAVLMVYLSLNK</sequence>
<evidence type="ECO:0000256" key="8">
    <source>
        <dbReference type="ARBA" id="ARBA00023027"/>
    </source>
</evidence>
<evidence type="ECO:0000256" key="1">
    <source>
        <dbReference type="ARBA" id="ARBA00001974"/>
    </source>
</evidence>
<feature type="domain" description="tRNA uridine 5-carboxymethylaminomethyl modification enzyme C-terminal subdomain" evidence="12">
    <location>
        <begin position="546"/>
        <end position="617"/>
    </location>
</feature>
<dbReference type="InterPro" id="IPR020595">
    <property type="entry name" value="MnmG-rel_CS"/>
</dbReference>
<accession>A0A9D1V866</accession>
<dbReference type="FunFam" id="3.50.50.60:FF:000002">
    <property type="entry name" value="tRNA uridine 5-carboxymethylaminomethyl modification enzyme MnmG"/>
    <property type="match status" value="1"/>
</dbReference>
<name>A0A9D1V866_9FIRM</name>
<evidence type="ECO:0000256" key="3">
    <source>
        <dbReference type="ARBA" id="ARBA00007653"/>
    </source>
</evidence>
<reference evidence="13" key="1">
    <citation type="journal article" date="2021" name="PeerJ">
        <title>Extensive microbial diversity within the chicken gut microbiome revealed by metagenomics and culture.</title>
        <authorList>
            <person name="Gilroy R."/>
            <person name="Ravi A."/>
            <person name="Getino M."/>
            <person name="Pursley I."/>
            <person name="Horton D.L."/>
            <person name="Alikhan N.F."/>
            <person name="Baker D."/>
            <person name="Gharbi K."/>
            <person name="Hall N."/>
            <person name="Watson M."/>
            <person name="Adriaenssens E.M."/>
            <person name="Foster-Nyarko E."/>
            <person name="Jarju S."/>
            <person name="Secka A."/>
            <person name="Antonio M."/>
            <person name="Oren A."/>
            <person name="Chaudhuri R.R."/>
            <person name="La Ragione R."/>
            <person name="Hildebrand F."/>
            <person name="Pallen M.J."/>
        </authorList>
    </citation>
    <scope>NUCLEOTIDE SEQUENCE</scope>
    <source>
        <strain evidence="13">811</strain>
    </source>
</reference>
<dbReference type="PANTHER" id="PTHR11806:SF0">
    <property type="entry name" value="PROTEIN MTO1 HOMOLOG, MITOCHONDRIAL"/>
    <property type="match status" value="1"/>
</dbReference>
<dbReference type="InterPro" id="IPR049312">
    <property type="entry name" value="GIDA_C_N"/>
</dbReference>
<dbReference type="InterPro" id="IPR026904">
    <property type="entry name" value="MnmG_C"/>
</dbReference>
<comment type="similarity">
    <text evidence="3 11">Belongs to the MnmG family.</text>
</comment>
<dbReference type="InterPro" id="IPR036188">
    <property type="entry name" value="FAD/NAD-bd_sf"/>
</dbReference>
<evidence type="ECO:0000256" key="11">
    <source>
        <dbReference type="HAMAP-Rule" id="MF_00129"/>
    </source>
</evidence>
<dbReference type="Pfam" id="PF13932">
    <property type="entry name" value="SAM_GIDA_C"/>
    <property type="match status" value="1"/>
</dbReference>
<dbReference type="FunFam" id="1.10.150.570:FF:000001">
    <property type="entry name" value="tRNA uridine 5-carboxymethylaminomethyl modification enzyme MnmG"/>
    <property type="match status" value="1"/>
</dbReference>
<comment type="subunit">
    <text evidence="9 11">Homodimer. Heterotetramer of two MnmE and two MnmG subunits.</text>
</comment>
<keyword evidence="8 11" id="KW-0520">NAD</keyword>
<dbReference type="GO" id="GO:0005829">
    <property type="term" value="C:cytosol"/>
    <property type="evidence" value="ECO:0007669"/>
    <property type="project" value="TreeGrafter"/>
</dbReference>
<evidence type="ECO:0000256" key="6">
    <source>
        <dbReference type="ARBA" id="ARBA00022694"/>
    </source>
</evidence>
<evidence type="ECO:0000256" key="5">
    <source>
        <dbReference type="ARBA" id="ARBA00022630"/>
    </source>
</evidence>
<dbReference type="PROSITE" id="PS01280">
    <property type="entry name" value="GIDA_1"/>
    <property type="match status" value="1"/>
</dbReference>
<comment type="caution">
    <text evidence="11">Lacks conserved residue(s) required for the propagation of feature annotation.</text>
</comment>
<feature type="binding site" evidence="11">
    <location>
        <begin position="277"/>
        <end position="291"/>
    </location>
    <ligand>
        <name>NAD(+)</name>
        <dbReference type="ChEBI" id="CHEBI:57540"/>
    </ligand>
</feature>
<keyword evidence="11" id="KW-0963">Cytoplasm</keyword>
<dbReference type="GO" id="GO:0050660">
    <property type="term" value="F:flavin adenine dinucleotide binding"/>
    <property type="evidence" value="ECO:0007669"/>
    <property type="project" value="UniProtKB-UniRule"/>
</dbReference>
<dbReference type="InterPro" id="IPR044920">
    <property type="entry name" value="MnmG_C_subdom_sf"/>
</dbReference>
<dbReference type="InterPro" id="IPR002218">
    <property type="entry name" value="MnmG-rel"/>
</dbReference>
<dbReference type="GO" id="GO:0002098">
    <property type="term" value="P:tRNA wobble uridine modification"/>
    <property type="evidence" value="ECO:0007669"/>
    <property type="project" value="InterPro"/>
</dbReference>
<dbReference type="PANTHER" id="PTHR11806">
    <property type="entry name" value="GLUCOSE INHIBITED DIVISION PROTEIN A"/>
    <property type="match status" value="1"/>
</dbReference>
<dbReference type="Gene3D" id="3.50.50.60">
    <property type="entry name" value="FAD/NAD(P)-binding domain"/>
    <property type="match status" value="2"/>
</dbReference>
<comment type="subcellular location">
    <subcellularLocation>
        <location evidence="11">Cytoplasm</location>
    </subcellularLocation>
</comment>
<evidence type="ECO:0000256" key="9">
    <source>
        <dbReference type="ARBA" id="ARBA00025948"/>
    </source>
</evidence>
<dbReference type="PROSITE" id="PS01281">
    <property type="entry name" value="GIDA_2"/>
    <property type="match status" value="1"/>
</dbReference>
<feature type="binding site" evidence="11">
    <location>
        <begin position="18"/>
        <end position="23"/>
    </location>
    <ligand>
        <name>FAD</name>
        <dbReference type="ChEBI" id="CHEBI:57692"/>
    </ligand>
</feature>
<evidence type="ECO:0000256" key="4">
    <source>
        <dbReference type="ARBA" id="ARBA00020461"/>
    </source>
</evidence>
<evidence type="ECO:0000313" key="14">
    <source>
        <dbReference type="Proteomes" id="UP000824204"/>
    </source>
</evidence>
<evidence type="ECO:0000256" key="7">
    <source>
        <dbReference type="ARBA" id="ARBA00022827"/>
    </source>
</evidence>
<evidence type="ECO:0000256" key="2">
    <source>
        <dbReference type="ARBA" id="ARBA00003717"/>
    </source>
</evidence>
<comment type="cofactor">
    <cofactor evidence="1 11">
        <name>FAD</name>
        <dbReference type="ChEBI" id="CHEBI:57692"/>
    </cofactor>
</comment>
<dbReference type="Proteomes" id="UP000824204">
    <property type="component" value="Unassembled WGS sequence"/>
</dbReference>
<protein>
    <recommendedName>
        <fullName evidence="4 11">tRNA uridine 5-carboxymethylaminomethyl modification enzyme MnmG</fullName>
    </recommendedName>
    <alternativeName>
        <fullName evidence="10 11">Glucose-inhibited division protein A</fullName>
    </alternativeName>
</protein>
<dbReference type="InterPro" id="IPR004416">
    <property type="entry name" value="MnmG"/>
</dbReference>
<evidence type="ECO:0000256" key="10">
    <source>
        <dbReference type="ARBA" id="ARBA00031800"/>
    </source>
</evidence>
<dbReference type="Pfam" id="PF01134">
    <property type="entry name" value="GIDA"/>
    <property type="match status" value="1"/>
</dbReference>
<comment type="function">
    <text evidence="2 11">NAD-binding protein involved in the addition of a carboxymethylaminomethyl (cmnm) group at the wobble position (U34) of certain tRNAs, forming tRNA-cmnm(5)s(2)U34.</text>
</comment>
<keyword evidence="7 11" id="KW-0274">FAD</keyword>
<dbReference type="InterPro" id="IPR047001">
    <property type="entry name" value="MnmG_C_subdom"/>
</dbReference>
<comment type="caution">
    <text evidence="13">The sequence shown here is derived from an EMBL/GenBank/DDBJ whole genome shotgun (WGS) entry which is preliminary data.</text>
</comment>
<keyword evidence="6 11" id="KW-0819">tRNA processing</keyword>
<dbReference type="Pfam" id="PF21680">
    <property type="entry name" value="GIDA_C_1st"/>
    <property type="match status" value="1"/>
</dbReference>
<dbReference type="GO" id="GO:0030488">
    <property type="term" value="P:tRNA methylation"/>
    <property type="evidence" value="ECO:0007669"/>
    <property type="project" value="TreeGrafter"/>
</dbReference>
<evidence type="ECO:0000259" key="12">
    <source>
        <dbReference type="SMART" id="SM01228"/>
    </source>
</evidence>
<dbReference type="NCBIfam" id="TIGR00136">
    <property type="entry name" value="mnmG_gidA"/>
    <property type="match status" value="1"/>
</dbReference>